<proteinExistence type="predicted"/>
<organism evidence="2 3">
    <name type="scientific">Papaver atlanticum</name>
    <dbReference type="NCBI Taxonomy" id="357466"/>
    <lineage>
        <taxon>Eukaryota</taxon>
        <taxon>Viridiplantae</taxon>
        <taxon>Streptophyta</taxon>
        <taxon>Embryophyta</taxon>
        <taxon>Tracheophyta</taxon>
        <taxon>Spermatophyta</taxon>
        <taxon>Magnoliopsida</taxon>
        <taxon>Ranunculales</taxon>
        <taxon>Papaveraceae</taxon>
        <taxon>Papaveroideae</taxon>
        <taxon>Papaver</taxon>
    </lineage>
</organism>
<feature type="region of interest" description="Disordered" evidence="1">
    <location>
        <begin position="1"/>
        <end position="49"/>
    </location>
</feature>
<evidence type="ECO:0000313" key="2">
    <source>
        <dbReference type="EMBL" id="KAI3842358.1"/>
    </source>
</evidence>
<evidence type="ECO:0000256" key="1">
    <source>
        <dbReference type="SAM" id="MobiDB-lite"/>
    </source>
</evidence>
<feature type="compositionally biased region" description="Polar residues" evidence="1">
    <location>
        <begin position="40"/>
        <end position="49"/>
    </location>
</feature>
<keyword evidence="3" id="KW-1185">Reference proteome</keyword>
<comment type="caution">
    <text evidence="2">The sequence shown here is derived from an EMBL/GenBank/DDBJ whole genome shotgun (WGS) entry which is preliminary data.</text>
</comment>
<gene>
    <name evidence="2" type="ORF">MKW98_026148</name>
</gene>
<sequence>MTKSINHLPCVRNPSPLTSTTETELSTPSSFGQDLIHGQFSGSTTTQTNSAGTLWQPHLQQQQLQPSGVGQWISLISLACAVAAVYRYWPGGSPCASYLGDLKLYFCGVLSKVLEEDVQWHQKLL</sequence>
<dbReference type="AlphaFoldDB" id="A0AAD4X5P4"/>
<reference evidence="2" key="1">
    <citation type="submission" date="2022-04" db="EMBL/GenBank/DDBJ databases">
        <title>A functionally conserved STORR gene fusion in Papaver species that diverged 16.8 million years ago.</title>
        <authorList>
            <person name="Catania T."/>
        </authorList>
    </citation>
    <scope>NUCLEOTIDE SEQUENCE</scope>
    <source>
        <strain evidence="2">S-188037</strain>
    </source>
</reference>
<accession>A0AAD4X5P4</accession>
<dbReference type="Proteomes" id="UP001202328">
    <property type="component" value="Unassembled WGS sequence"/>
</dbReference>
<protein>
    <submittedName>
        <fullName evidence="2">Uncharacterized protein</fullName>
    </submittedName>
</protein>
<evidence type="ECO:0000313" key="3">
    <source>
        <dbReference type="Proteomes" id="UP001202328"/>
    </source>
</evidence>
<dbReference type="EMBL" id="JAJJMB010017069">
    <property type="protein sequence ID" value="KAI3842358.1"/>
    <property type="molecule type" value="Genomic_DNA"/>
</dbReference>
<feature type="compositionally biased region" description="Low complexity" evidence="1">
    <location>
        <begin position="14"/>
        <end position="30"/>
    </location>
</feature>
<name>A0AAD4X5P4_9MAGN</name>